<organism evidence="1">
    <name type="scientific">Aliarcobacter butzleri</name>
    <dbReference type="NCBI Taxonomy" id="28197"/>
    <lineage>
        <taxon>Bacteria</taxon>
        <taxon>Pseudomonadati</taxon>
        <taxon>Campylobacterota</taxon>
        <taxon>Epsilonproteobacteria</taxon>
        <taxon>Campylobacterales</taxon>
        <taxon>Arcobacteraceae</taxon>
        <taxon>Aliarcobacter</taxon>
    </lineage>
</organism>
<accession>W0LZU9</accession>
<dbReference type="RefSeq" id="WP_032072643.1">
    <property type="nucleotide sequence ID" value="NC_025153.1"/>
</dbReference>
<sequence length="70" mass="8416">MLTVICYFINNGSSFENFKIFSNISEIEQEEYYIYFNREYPSEKVINIKELRKYEIYSSGCLIKSADFEN</sequence>
<geneLocation type="plasmid" evidence="1">
    <name>AB-1119-LD</name>
</geneLocation>
<evidence type="ECO:0000313" key="1">
    <source>
        <dbReference type="EMBL" id="AHG28742.1"/>
    </source>
</evidence>
<reference evidence="1" key="1">
    <citation type="journal article" date="2014" name="PLoS ONE">
        <title>Presence and analysis of plasmids in human and animal associated arcobacter species.</title>
        <authorList>
            <person name="Douidah L."/>
            <person name="De Zutter L."/>
            <person name="Van Nieuwerburgh F."/>
            <person name="Deforce D."/>
            <person name="Ingmer H."/>
            <person name="Vandenberg O."/>
            <person name="Van den Abeele A.M."/>
            <person name="Houf K."/>
        </authorList>
    </citation>
    <scope>NUCLEOTIDE SEQUENCE</scope>
    <source>
        <strain evidence="1">AC1119</strain>
        <plasmid evidence="1">AB-1119-LD</plasmid>
    </source>
</reference>
<proteinExistence type="predicted"/>
<dbReference type="EMBL" id="KF740630">
    <property type="protein sequence ID" value="AHG28742.1"/>
    <property type="molecule type" value="Genomic_DNA"/>
</dbReference>
<name>W0LZU9_9BACT</name>
<dbReference type="AlphaFoldDB" id="W0LZU9"/>
<protein>
    <submittedName>
        <fullName evidence="1">Uncharacterized protein</fullName>
    </submittedName>
</protein>
<keyword evidence="1" id="KW-0614">Plasmid</keyword>